<evidence type="ECO:0000313" key="1">
    <source>
        <dbReference type="EMBL" id="KZP06885.1"/>
    </source>
</evidence>
<dbReference type="EMBL" id="KV417769">
    <property type="protein sequence ID" value="KZP06885.1"/>
    <property type="molecule type" value="Genomic_DNA"/>
</dbReference>
<keyword evidence="2" id="KW-1185">Reference proteome</keyword>
<protein>
    <submittedName>
        <fullName evidence="1">Uncharacterized protein</fullName>
    </submittedName>
</protein>
<proteinExistence type="predicted"/>
<dbReference type="Proteomes" id="UP000076532">
    <property type="component" value="Unassembled WGS sequence"/>
</dbReference>
<gene>
    <name evidence="1" type="ORF">FIBSPDRAFT_300853</name>
</gene>
<evidence type="ECO:0000313" key="2">
    <source>
        <dbReference type="Proteomes" id="UP000076532"/>
    </source>
</evidence>
<dbReference type="AlphaFoldDB" id="A0A167X6T3"/>
<reference evidence="1 2" key="1">
    <citation type="journal article" date="2016" name="Mol. Biol. Evol.">
        <title>Comparative Genomics of Early-Diverging Mushroom-Forming Fungi Provides Insights into the Origins of Lignocellulose Decay Capabilities.</title>
        <authorList>
            <person name="Nagy L.G."/>
            <person name="Riley R."/>
            <person name="Tritt A."/>
            <person name="Adam C."/>
            <person name="Daum C."/>
            <person name="Floudas D."/>
            <person name="Sun H."/>
            <person name="Yadav J.S."/>
            <person name="Pangilinan J."/>
            <person name="Larsson K.H."/>
            <person name="Matsuura K."/>
            <person name="Barry K."/>
            <person name="Labutti K."/>
            <person name="Kuo R."/>
            <person name="Ohm R.A."/>
            <person name="Bhattacharya S.S."/>
            <person name="Shirouzu T."/>
            <person name="Yoshinaga Y."/>
            <person name="Martin F.M."/>
            <person name="Grigoriev I.V."/>
            <person name="Hibbett D.S."/>
        </authorList>
    </citation>
    <scope>NUCLEOTIDE SEQUENCE [LARGE SCALE GENOMIC DNA]</scope>
    <source>
        <strain evidence="1 2">CBS 109695</strain>
    </source>
</reference>
<accession>A0A167X6T3</accession>
<sequence>MHFFIFTFILIIISGLVAFLIRRTIAASYFVFIVSFGFTLSPGLLLPQFLTFSLHYVSFSLHVFILFVF</sequence>
<organism evidence="1 2">
    <name type="scientific">Athelia psychrophila</name>
    <dbReference type="NCBI Taxonomy" id="1759441"/>
    <lineage>
        <taxon>Eukaryota</taxon>
        <taxon>Fungi</taxon>
        <taxon>Dikarya</taxon>
        <taxon>Basidiomycota</taxon>
        <taxon>Agaricomycotina</taxon>
        <taxon>Agaricomycetes</taxon>
        <taxon>Agaricomycetidae</taxon>
        <taxon>Atheliales</taxon>
        <taxon>Atheliaceae</taxon>
        <taxon>Athelia</taxon>
    </lineage>
</organism>
<name>A0A167X6T3_9AGAM</name>